<evidence type="ECO:0000256" key="7">
    <source>
        <dbReference type="SAM" id="MobiDB-lite"/>
    </source>
</evidence>
<dbReference type="PANTHER" id="PTHR17204:SF5">
    <property type="entry name" value="PRE-MRNA-PROCESSING FACTOR 39"/>
    <property type="match status" value="1"/>
</dbReference>
<dbReference type="AlphaFoldDB" id="A0A9N9F166"/>
<dbReference type="InterPro" id="IPR059164">
    <property type="entry name" value="HAT_PRP39_C"/>
</dbReference>
<feature type="region of interest" description="Disordered" evidence="7">
    <location>
        <begin position="26"/>
        <end position="59"/>
    </location>
</feature>
<evidence type="ECO:0000256" key="3">
    <source>
        <dbReference type="ARBA" id="ARBA00022737"/>
    </source>
</evidence>
<evidence type="ECO:0000256" key="5">
    <source>
        <dbReference type="ARBA" id="ARBA00023242"/>
    </source>
</evidence>
<evidence type="ECO:0000256" key="6">
    <source>
        <dbReference type="ARBA" id="ARBA00038019"/>
    </source>
</evidence>
<dbReference type="GO" id="GO:0030627">
    <property type="term" value="F:pre-mRNA 5'-splice site binding"/>
    <property type="evidence" value="ECO:0007669"/>
    <property type="project" value="TreeGrafter"/>
</dbReference>
<comment type="subcellular location">
    <subcellularLocation>
        <location evidence="1">Nucleus</location>
    </subcellularLocation>
</comment>
<dbReference type="Pfam" id="PF23240">
    <property type="entry name" value="HAT_PRP39_N"/>
    <property type="match status" value="1"/>
</dbReference>
<dbReference type="SUPFAM" id="SSF48452">
    <property type="entry name" value="TPR-like"/>
    <property type="match status" value="2"/>
</dbReference>
<keyword evidence="4" id="KW-0508">mRNA splicing</keyword>
<feature type="region of interest" description="Disordered" evidence="7">
    <location>
        <begin position="258"/>
        <end position="284"/>
    </location>
</feature>
<dbReference type="GO" id="GO:0071004">
    <property type="term" value="C:U2-type prespliceosome"/>
    <property type="evidence" value="ECO:0007669"/>
    <property type="project" value="TreeGrafter"/>
</dbReference>
<reference evidence="8" key="1">
    <citation type="submission" date="2021-06" db="EMBL/GenBank/DDBJ databases">
        <authorList>
            <person name="Kallberg Y."/>
            <person name="Tangrot J."/>
            <person name="Rosling A."/>
        </authorList>
    </citation>
    <scope>NUCLEOTIDE SEQUENCE</scope>
    <source>
        <strain evidence="8">MT106</strain>
    </source>
</reference>
<comment type="caution">
    <text evidence="8">The sequence shown here is derived from an EMBL/GenBank/DDBJ whole genome shotgun (WGS) entry which is preliminary data.</text>
</comment>
<gene>
    <name evidence="8" type="ORF">AGERDE_LOCUS4355</name>
</gene>
<comment type="similarity">
    <text evidence="6">Belongs to the PRP39 family.</text>
</comment>
<name>A0A9N9F166_9GLOM</name>
<dbReference type="Proteomes" id="UP000789831">
    <property type="component" value="Unassembled WGS sequence"/>
</dbReference>
<protein>
    <submittedName>
        <fullName evidence="8">7535_t:CDS:1</fullName>
    </submittedName>
</protein>
<evidence type="ECO:0000256" key="2">
    <source>
        <dbReference type="ARBA" id="ARBA00022664"/>
    </source>
</evidence>
<keyword evidence="2" id="KW-0507">mRNA processing</keyword>
<dbReference type="Pfam" id="PF23241">
    <property type="entry name" value="HAT_PRP39_C"/>
    <property type="match status" value="1"/>
</dbReference>
<evidence type="ECO:0000313" key="9">
    <source>
        <dbReference type="Proteomes" id="UP000789831"/>
    </source>
</evidence>
<evidence type="ECO:0000256" key="4">
    <source>
        <dbReference type="ARBA" id="ARBA00023187"/>
    </source>
</evidence>
<organism evidence="8 9">
    <name type="scientific">Ambispora gerdemannii</name>
    <dbReference type="NCBI Taxonomy" id="144530"/>
    <lineage>
        <taxon>Eukaryota</taxon>
        <taxon>Fungi</taxon>
        <taxon>Fungi incertae sedis</taxon>
        <taxon>Mucoromycota</taxon>
        <taxon>Glomeromycotina</taxon>
        <taxon>Glomeromycetes</taxon>
        <taxon>Archaeosporales</taxon>
        <taxon>Ambisporaceae</taxon>
        <taxon>Ambispora</taxon>
    </lineage>
</organism>
<keyword evidence="9" id="KW-1185">Reference proteome</keyword>
<dbReference type="FunFam" id="1.25.40.10:FF:000064">
    <property type="entry name" value="Putative pre-mrna-processing factor 39"/>
    <property type="match status" value="1"/>
</dbReference>
<dbReference type="SMART" id="SM00386">
    <property type="entry name" value="HAT"/>
    <property type="match status" value="8"/>
</dbReference>
<sequence length="696" mass="79573">MSVYEDPASTALYSQYVMDQTAAAHTNGMTDQQQHSTEENAGGTHVKSEDASDTAAAPQQSDWDRYWDIVKTNPDDFASWEYLIRLAETAEGGLTPQSPPSNISNMRMVYDQFLAKFPLCFGYWKKYADLEFVLEGAANAEKIYERGVAAIANSVDLWTQYCAFKIEHAQDEESIRGLFERGAAYVGLDFLAHIFWDKYLEYEESKEAYDRVLKILERIIRIPMHQYAKFFDKYTQLCPTRPVTELVIPEQYQQLEAEARAAPPVPPSETTDGEQPPAPAEKTEEQIQADVRMRIYNMNVEIYMKTQTETNKRWPFESEIKRPYFHVKPMDDVQLINWRRYLDFEETEGDETRIQVLFERCLVACALYDEFWQRYARWMLSKNRIDDVRNIYQRATSVYIPISRPCIHLSFACFEEEQRYFRNVVPGHVETISKYAHFERRQHPSALAIPLNIIQDAIKSEALASDSKAKAFRSVQQAKLLWHNQGSVEEARRIFQEGSTQYLDSKYFWLNYANFELAQTDPEAEENLHKLFEQIRNSSLSSDSIRELSQRYLDFIMERGSSIALYNKIDVEVNGPITARPISDPKKRGLEDEELERVTKQMRVDGVESPVSASPSAVSYGVTPAAPVASTAAAQASYYSQAPWGYTAAAAASAGQTYQYQYPYTQPATTASTPGAASTTTTAIPWDYTQPSTTGY</sequence>
<dbReference type="OrthoDB" id="10265668at2759"/>
<dbReference type="GO" id="GO:0005685">
    <property type="term" value="C:U1 snRNP"/>
    <property type="evidence" value="ECO:0007669"/>
    <property type="project" value="TreeGrafter"/>
</dbReference>
<dbReference type="Gene3D" id="1.25.40.10">
    <property type="entry name" value="Tetratricopeptide repeat domain"/>
    <property type="match status" value="2"/>
</dbReference>
<dbReference type="InterPro" id="IPR003107">
    <property type="entry name" value="HAT"/>
</dbReference>
<dbReference type="InterPro" id="IPR011990">
    <property type="entry name" value="TPR-like_helical_dom_sf"/>
</dbReference>
<feature type="compositionally biased region" description="Polar residues" evidence="7">
    <location>
        <begin position="26"/>
        <end position="35"/>
    </location>
</feature>
<evidence type="ECO:0000313" key="8">
    <source>
        <dbReference type="EMBL" id="CAG8503243.1"/>
    </source>
</evidence>
<dbReference type="PANTHER" id="PTHR17204">
    <property type="entry name" value="PRE-MRNA PROCESSING PROTEIN PRP39-RELATED"/>
    <property type="match status" value="1"/>
</dbReference>
<keyword evidence="5" id="KW-0539">Nucleus</keyword>
<keyword evidence="3" id="KW-0677">Repeat</keyword>
<proteinExistence type="inferred from homology"/>
<accession>A0A9N9F166</accession>
<evidence type="ECO:0000256" key="1">
    <source>
        <dbReference type="ARBA" id="ARBA00004123"/>
    </source>
</evidence>
<dbReference type="GO" id="GO:0000243">
    <property type="term" value="C:commitment complex"/>
    <property type="evidence" value="ECO:0007669"/>
    <property type="project" value="TreeGrafter"/>
</dbReference>
<dbReference type="GO" id="GO:0000395">
    <property type="term" value="P:mRNA 5'-splice site recognition"/>
    <property type="evidence" value="ECO:0007669"/>
    <property type="project" value="TreeGrafter"/>
</dbReference>
<dbReference type="EMBL" id="CAJVPL010000494">
    <property type="protein sequence ID" value="CAG8503243.1"/>
    <property type="molecule type" value="Genomic_DNA"/>
</dbReference>